<dbReference type="Proteomes" id="UP001487740">
    <property type="component" value="Unassembled WGS sequence"/>
</dbReference>
<evidence type="ECO:0000256" key="1">
    <source>
        <dbReference type="ARBA" id="ARBA00022460"/>
    </source>
</evidence>
<comment type="caution">
    <text evidence="3">The sequence shown here is derived from an EMBL/GenBank/DDBJ whole genome shotgun (WGS) entry which is preliminary data.</text>
</comment>
<evidence type="ECO:0000313" key="4">
    <source>
        <dbReference type="Proteomes" id="UP001487740"/>
    </source>
</evidence>
<dbReference type="Pfam" id="PF08140">
    <property type="entry name" value="Cuticle_1"/>
    <property type="match status" value="6"/>
</dbReference>
<keyword evidence="4" id="KW-1185">Reference proteome</keyword>
<dbReference type="InterPro" id="IPR012539">
    <property type="entry name" value="Cuticle_1"/>
</dbReference>
<keyword evidence="2" id="KW-0677">Repeat</keyword>
<evidence type="ECO:0008006" key="5">
    <source>
        <dbReference type="Google" id="ProtNLM"/>
    </source>
</evidence>
<reference evidence="3 4" key="1">
    <citation type="submission" date="2023-03" db="EMBL/GenBank/DDBJ databases">
        <title>High-quality genome of Scylla paramamosain provides insights in environmental adaptation.</title>
        <authorList>
            <person name="Zhang L."/>
        </authorList>
    </citation>
    <scope>NUCLEOTIDE SEQUENCE [LARGE SCALE GENOMIC DNA]</scope>
    <source>
        <strain evidence="3">LZ_2023a</strain>
        <tissue evidence="3">Muscle</tissue>
    </source>
</reference>
<protein>
    <recommendedName>
        <fullName evidence="5">Cuticle protein</fullName>
    </recommendedName>
</protein>
<accession>A0AAW0U400</accession>
<organism evidence="3 4">
    <name type="scientific">Scylla paramamosain</name>
    <name type="common">Mud crab</name>
    <dbReference type="NCBI Taxonomy" id="85552"/>
    <lineage>
        <taxon>Eukaryota</taxon>
        <taxon>Metazoa</taxon>
        <taxon>Ecdysozoa</taxon>
        <taxon>Arthropoda</taxon>
        <taxon>Crustacea</taxon>
        <taxon>Multicrustacea</taxon>
        <taxon>Malacostraca</taxon>
        <taxon>Eumalacostraca</taxon>
        <taxon>Eucarida</taxon>
        <taxon>Decapoda</taxon>
        <taxon>Pleocyemata</taxon>
        <taxon>Brachyura</taxon>
        <taxon>Eubrachyura</taxon>
        <taxon>Portunoidea</taxon>
        <taxon>Portunidae</taxon>
        <taxon>Portuninae</taxon>
        <taxon>Scylla</taxon>
    </lineage>
</organism>
<evidence type="ECO:0000313" key="3">
    <source>
        <dbReference type="EMBL" id="KAK8393636.1"/>
    </source>
</evidence>
<sequence length="381" mass="39559">MEFATLHNNLPAPARPEPVAFGPYSYTGIVMPNGNNRQFTRMMSTPTFSWKRGASEAVVGESGIITPSGQLIQLPPGVSVVAAGPSAALLSTGEGIQYDRKKRAAPSKAVVGDGGIITPGGVQFQLPHGVYIVSKGPSAALLSNGEAVALCLMAAGVSAQYGESGIVFPDGRLKQFTREEADNVAEIGESGVVFKDGSHKQFDMEFATLHNNLPAPARPEPVAFGPYSYTGIVMPNGNNRQFTHDEHTNILVVGPSGVVTADGKNVQLDQEGLPLPLRRKRGASEAVVGESGIITPSGQLIQLPPGVSVVAAGPSAALLSTGEGIQYDRKKRAAPSKAVVGDGGIITPGGVQFQLPHGVYIVSKGPSAALLSNGEAVQYEF</sequence>
<name>A0AAW0U400_SCYPA</name>
<dbReference type="GO" id="GO:0042302">
    <property type="term" value="F:structural constituent of cuticle"/>
    <property type="evidence" value="ECO:0007669"/>
    <property type="project" value="UniProtKB-KW"/>
</dbReference>
<dbReference type="AlphaFoldDB" id="A0AAW0U400"/>
<keyword evidence="1" id="KW-0193">Cuticle</keyword>
<evidence type="ECO:0000256" key="2">
    <source>
        <dbReference type="ARBA" id="ARBA00022737"/>
    </source>
</evidence>
<gene>
    <name evidence="3" type="ORF">O3P69_006749</name>
</gene>
<proteinExistence type="predicted"/>
<dbReference type="EMBL" id="JARAKH010000020">
    <property type="protein sequence ID" value="KAK8393636.1"/>
    <property type="molecule type" value="Genomic_DNA"/>
</dbReference>